<evidence type="ECO:0000313" key="10">
    <source>
        <dbReference type="Proteomes" id="UP000233256"/>
    </source>
</evidence>
<feature type="domain" description="ABC transporter" evidence="8">
    <location>
        <begin position="11"/>
        <end position="262"/>
    </location>
</feature>
<sequence>MTLSNDQFPLLQVTGLETSFSTERGQVRAVDNLSFSLFHGETLCIVGESGCGKTVTALSIMGLLGQDHGKITKGSIKLLDSELTTLSEKELCKIRGAQISMVFQEPHASLNPALTIGAHLVEAIRIHEKTSVTEARERGSRLLETVGITEPRTRMNQYPHELSGGMKQRIMIALALACNPKIIIADEPTTALDVTMQAGVLTLLSELQKKYSMSILLITHDLGVVSQIADRVLVMYASQAVEEAPVAELLNDPLHPYTQGLLRCVPRLDSRSPLKPIDGAPPSPGALPQGCPFHPRCPKVMPVCRTKRPELMSVNSHRKVRCWQHVANFSEDTP</sequence>
<dbReference type="Pfam" id="PF00005">
    <property type="entry name" value="ABC_tran"/>
    <property type="match status" value="1"/>
</dbReference>
<dbReference type="InterPro" id="IPR050388">
    <property type="entry name" value="ABC_Ni/Peptide_Import"/>
</dbReference>
<dbReference type="InterPro" id="IPR003439">
    <property type="entry name" value="ABC_transporter-like_ATP-bd"/>
</dbReference>
<evidence type="ECO:0000256" key="7">
    <source>
        <dbReference type="ARBA" id="ARBA00023136"/>
    </source>
</evidence>
<evidence type="ECO:0000256" key="3">
    <source>
        <dbReference type="ARBA" id="ARBA00022448"/>
    </source>
</evidence>
<evidence type="ECO:0000256" key="4">
    <source>
        <dbReference type="ARBA" id="ARBA00022475"/>
    </source>
</evidence>
<dbReference type="AlphaFoldDB" id="A0A2N1PT49"/>
<accession>A0A2N1PT49</accession>
<dbReference type="Gene3D" id="3.40.50.300">
    <property type="entry name" value="P-loop containing nucleotide triphosphate hydrolases"/>
    <property type="match status" value="1"/>
</dbReference>
<proteinExistence type="inferred from homology"/>
<dbReference type="Pfam" id="PF08352">
    <property type="entry name" value="oligo_HPY"/>
    <property type="match status" value="1"/>
</dbReference>
<dbReference type="PANTHER" id="PTHR43297:SF2">
    <property type="entry name" value="DIPEPTIDE TRANSPORT ATP-BINDING PROTEIN DPPD"/>
    <property type="match status" value="1"/>
</dbReference>
<name>A0A2N1PT49_9BACT</name>
<evidence type="ECO:0000259" key="8">
    <source>
        <dbReference type="PROSITE" id="PS50893"/>
    </source>
</evidence>
<evidence type="ECO:0000256" key="6">
    <source>
        <dbReference type="ARBA" id="ARBA00022840"/>
    </source>
</evidence>
<dbReference type="CDD" id="cd03257">
    <property type="entry name" value="ABC_NikE_OppD_transporters"/>
    <property type="match status" value="1"/>
</dbReference>
<dbReference type="PROSITE" id="PS50893">
    <property type="entry name" value="ABC_TRANSPORTER_2"/>
    <property type="match status" value="1"/>
</dbReference>
<dbReference type="GO" id="GO:0005886">
    <property type="term" value="C:plasma membrane"/>
    <property type="evidence" value="ECO:0007669"/>
    <property type="project" value="UniProtKB-SubCell"/>
</dbReference>
<keyword evidence="4" id="KW-1003">Cell membrane</keyword>
<dbReference type="InterPro" id="IPR017871">
    <property type="entry name" value="ABC_transporter-like_CS"/>
</dbReference>
<dbReference type="FunFam" id="3.40.50.300:FF:000016">
    <property type="entry name" value="Oligopeptide ABC transporter ATP-binding component"/>
    <property type="match status" value="1"/>
</dbReference>
<dbReference type="GO" id="GO:0015833">
    <property type="term" value="P:peptide transport"/>
    <property type="evidence" value="ECO:0007669"/>
    <property type="project" value="InterPro"/>
</dbReference>
<keyword evidence="6 9" id="KW-0067">ATP-binding</keyword>
<evidence type="ECO:0000256" key="1">
    <source>
        <dbReference type="ARBA" id="ARBA00004202"/>
    </source>
</evidence>
<dbReference type="PROSITE" id="PS00211">
    <property type="entry name" value="ABC_TRANSPORTER_1"/>
    <property type="match status" value="1"/>
</dbReference>
<keyword evidence="7" id="KW-0472">Membrane</keyword>
<dbReference type="Proteomes" id="UP000233256">
    <property type="component" value="Unassembled WGS sequence"/>
</dbReference>
<dbReference type="GO" id="GO:0016887">
    <property type="term" value="F:ATP hydrolysis activity"/>
    <property type="evidence" value="ECO:0007669"/>
    <property type="project" value="InterPro"/>
</dbReference>
<dbReference type="InterPro" id="IPR013563">
    <property type="entry name" value="Oligopep_ABC_C"/>
</dbReference>
<dbReference type="InterPro" id="IPR003593">
    <property type="entry name" value="AAA+_ATPase"/>
</dbReference>
<dbReference type="EMBL" id="PGXC01000003">
    <property type="protein sequence ID" value="PKK91525.1"/>
    <property type="molecule type" value="Genomic_DNA"/>
</dbReference>
<dbReference type="GO" id="GO:0005524">
    <property type="term" value="F:ATP binding"/>
    <property type="evidence" value="ECO:0007669"/>
    <property type="project" value="UniProtKB-KW"/>
</dbReference>
<keyword evidence="3" id="KW-0813">Transport</keyword>
<reference evidence="9 10" key="1">
    <citation type="journal article" date="2017" name="ISME J.">
        <title>Potential for microbial H2 and metal transformations associated with novel bacteria and archaea in deep terrestrial subsurface sediments.</title>
        <authorList>
            <person name="Hernsdorf A.W."/>
            <person name="Amano Y."/>
            <person name="Miyakawa K."/>
            <person name="Ise K."/>
            <person name="Suzuki Y."/>
            <person name="Anantharaman K."/>
            <person name="Probst A."/>
            <person name="Burstein D."/>
            <person name="Thomas B.C."/>
            <person name="Banfield J.F."/>
        </authorList>
    </citation>
    <scope>NUCLEOTIDE SEQUENCE [LARGE SCALE GENOMIC DNA]</scope>
    <source>
        <strain evidence="9">HGW-Wallbacteria-1</strain>
    </source>
</reference>
<dbReference type="NCBIfam" id="TIGR01727">
    <property type="entry name" value="oligo_HPY"/>
    <property type="match status" value="1"/>
</dbReference>
<dbReference type="SUPFAM" id="SSF52540">
    <property type="entry name" value="P-loop containing nucleoside triphosphate hydrolases"/>
    <property type="match status" value="1"/>
</dbReference>
<dbReference type="SMART" id="SM00382">
    <property type="entry name" value="AAA"/>
    <property type="match status" value="1"/>
</dbReference>
<comment type="similarity">
    <text evidence="2">Belongs to the ABC transporter superfamily.</text>
</comment>
<comment type="subcellular location">
    <subcellularLocation>
        <location evidence="1">Cell membrane</location>
        <topology evidence="1">Peripheral membrane protein</topology>
    </subcellularLocation>
</comment>
<evidence type="ECO:0000313" key="9">
    <source>
        <dbReference type="EMBL" id="PKK91525.1"/>
    </source>
</evidence>
<organism evidence="9 10">
    <name type="scientific">Candidatus Wallbacteria bacterium HGW-Wallbacteria-1</name>
    <dbReference type="NCBI Taxonomy" id="2013854"/>
    <lineage>
        <taxon>Bacteria</taxon>
        <taxon>Candidatus Walliibacteriota</taxon>
    </lineage>
</organism>
<evidence type="ECO:0000256" key="2">
    <source>
        <dbReference type="ARBA" id="ARBA00005417"/>
    </source>
</evidence>
<gene>
    <name evidence="9" type="ORF">CVV64_07155</name>
</gene>
<protein>
    <submittedName>
        <fullName evidence="9">Peptide ABC transporter ATP-binding protein</fullName>
    </submittedName>
</protein>
<dbReference type="InterPro" id="IPR027417">
    <property type="entry name" value="P-loop_NTPase"/>
</dbReference>
<dbReference type="PANTHER" id="PTHR43297">
    <property type="entry name" value="OLIGOPEPTIDE TRANSPORT ATP-BINDING PROTEIN APPD"/>
    <property type="match status" value="1"/>
</dbReference>
<comment type="caution">
    <text evidence="9">The sequence shown here is derived from an EMBL/GenBank/DDBJ whole genome shotgun (WGS) entry which is preliminary data.</text>
</comment>
<evidence type="ECO:0000256" key="5">
    <source>
        <dbReference type="ARBA" id="ARBA00022741"/>
    </source>
</evidence>
<keyword evidence="5" id="KW-0547">Nucleotide-binding</keyword>